<evidence type="ECO:0000256" key="10">
    <source>
        <dbReference type="ARBA" id="ARBA00023180"/>
    </source>
</evidence>
<dbReference type="EC" id="2.4.1.-" evidence="12"/>
<gene>
    <name evidence="15" type="primary">FUT7</name>
</gene>
<dbReference type="UniPathway" id="UPA00378"/>
<dbReference type="AlphaFoldDB" id="A0A4X2KD76"/>
<dbReference type="GO" id="GO:1902624">
    <property type="term" value="P:positive regulation of neutrophil migration"/>
    <property type="evidence" value="ECO:0007669"/>
    <property type="project" value="Ensembl"/>
</dbReference>
<dbReference type="GO" id="GO:0002522">
    <property type="term" value="P:leukocyte migration involved in immune response"/>
    <property type="evidence" value="ECO:0007669"/>
    <property type="project" value="Ensembl"/>
</dbReference>
<dbReference type="Pfam" id="PF00852">
    <property type="entry name" value="Glyco_transf_10"/>
    <property type="match status" value="1"/>
</dbReference>
<reference evidence="16" key="1">
    <citation type="submission" date="2018-12" db="EMBL/GenBank/DDBJ databases">
        <authorList>
            <person name="Yazar S."/>
        </authorList>
    </citation>
    <scope>NUCLEOTIDE SEQUENCE [LARGE SCALE GENOMIC DNA]</scope>
</reference>
<dbReference type="GO" id="GO:0001807">
    <property type="term" value="P:regulation of type IV hypersensitivity"/>
    <property type="evidence" value="ECO:0007669"/>
    <property type="project" value="Ensembl"/>
</dbReference>
<dbReference type="GO" id="GO:0007566">
    <property type="term" value="P:embryo implantation"/>
    <property type="evidence" value="ECO:0007669"/>
    <property type="project" value="Ensembl"/>
</dbReference>
<dbReference type="STRING" id="29139.ENSVURP00010008056"/>
<dbReference type="GO" id="GO:0046626">
    <property type="term" value="P:regulation of insulin receptor signaling pathway"/>
    <property type="evidence" value="ECO:0007669"/>
    <property type="project" value="Ensembl"/>
</dbReference>
<dbReference type="GO" id="GO:0005802">
    <property type="term" value="C:trans-Golgi network"/>
    <property type="evidence" value="ECO:0007669"/>
    <property type="project" value="Ensembl"/>
</dbReference>
<keyword evidence="4 12" id="KW-0328">Glycosyltransferase</keyword>
<evidence type="ECO:0000256" key="11">
    <source>
        <dbReference type="ARBA" id="ARBA00036481"/>
    </source>
</evidence>
<protein>
    <recommendedName>
        <fullName evidence="12">Fucosyltransferase</fullName>
        <ecNumber evidence="12">2.4.1.-</ecNumber>
    </recommendedName>
</protein>
<dbReference type="OrthoDB" id="427096at2759"/>
<evidence type="ECO:0000256" key="6">
    <source>
        <dbReference type="ARBA" id="ARBA00022692"/>
    </source>
</evidence>
<dbReference type="GO" id="GO:0002523">
    <property type="term" value="P:leukocyte migration involved in inflammatory response"/>
    <property type="evidence" value="ECO:0007669"/>
    <property type="project" value="Ensembl"/>
</dbReference>
<sequence length="346" mass="40191">MPTYRLFSHQAMAAMALLIALWLLISHLLSSSRVWGTGMWSLSGAFQPSSKLTVLIWHWPFNKSLPLDGDVCAHYGVVNCWLSTNHSLLSQANVVVFHHQELQNGAVRLPLAHRPLRQPWVWTNLESPSNTQGLSRYRNIFNWVMTYRRDSDIFVPYGKLMPRHGPAPPVPAKNRMAAWVISNYQRTQKRVVVYNQLSKHLQVDVFGRANRKPLCPDCLLPTLAPYRFYLAFENSQHRDYITEKLWRNALGAGVVPVVLGPPRSTYEAFLPADSFVHVDDFSSAQELATFLKSMNASRYQRFFVWRERLAVHLYDDWRERFCNICARYPHLSQNQIYRDLEAWFKS</sequence>
<dbReference type="RefSeq" id="XP_027703882.1">
    <property type="nucleotide sequence ID" value="XM_027848081.1"/>
</dbReference>
<evidence type="ECO:0000256" key="4">
    <source>
        <dbReference type="ARBA" id="ARBA00022676"/>
    </source>
</evidence>
<dbReference type="CTD" id="2529"/>
<dbReference type="Proteomes" id="UP000314987">
    <property type="component" value="Unassembled WGS sequence"/>
</dbReference>
<feature type="domain" description="Fucosyltransferase N-terminal" evidence="14">
    <location>
        <begin position="50"/>
        <end position="158"/>
    </location>
</feature>
<keyword evidence="12" id="KW-0333">Golgi apparatus</keyword>
<evidence type="ECO:0000256" key="9">
    <source>
        <dbReference type="ARBA" id="ARBA00023136"/>
    </source>
</evidence>
<dbReference type="FunFam" id="3.40.50.11660:FF:000001">
    <property type="entry name" value="alpha-(1,3)-fucosyltransferase 9"/>
    <property type="match status" value="1"/>
</dbReference>
<dbReference type="GO" id="GO:2000389">
    <property type="term" value="P:regulation of neutrophil extravasation"/>
    <property type="evidence" value="ECO:0007669"/>
    <property type="project" value="Ensembl"/>
</dbReference>
<evidence type="ECO:0000256" key="2">
    <source>
        <dbReference type="ARBA" id="ARBA00004922"/>
    </source>
</evidence>
<dbReference type="InterPro" id="IPR038577">
    <property type="entry name" value="GT10-like_C_sf"/>
</dbReference>
<dbReference type="InterPro" id="IPR031481">
    <property type="entry name" value="Glyco_tran_10_N"/>
</dbReference>
<name>A0A4X2KD76_VOMUR</name>
<evidence type="ECO:0000313" key="16">
    <source>
        <dbReference type="Proteomes" id="UP000314987"/>
    </source>
</evidence>
<dbReference type="GO" id="GO:1903238">
    <property type="term" value="P:positive regulation of leukocyte tethering or rolling"/>
    <property type="evidence" value="ECO:0007669"/>
    <property type="project" value="Ensembl"/>
</dbReference>
<dbReference type="InterPro" id="IPR055270">
    <property type="entry name" value="Glyco_tran_10_C"/>
</dbReference>
<dbReference type="PANTHER" id="PTHR11929:SF12">
    <property type="entry name" value="ALPHA-(1,3)-FUCOSYLTRANSFERASE 7"/>
    <property type="match status" value="1"/>
</dbReference>
<dbReference type="Pfam" id="PF17039">
    <property type="entry name" value="Glyco_tran_10_N"/>
    <property type="match status" value="1"/>
</dbReference>
<comment type="pathway">
    <text evidence="2">Protein modification; protein glycosylation.</text>
</comment>
<evidence type="ECO:0000313" key="15">
    <source>
        <dbReference type="Ensembl" id="ENSVURP00010008056.1"/>
    </source>
</evidence>
<keyword evidence="8" id="KW-1133">Transmembrane helix</keyword>
<evidence type="ECO:0000256" key="7">
    <source>
        <dbReference type="ARBA" id="ARBA00022968"/>
    </source>
</evidence>
<evidence type="ECO:0000256" key="1">
    <source>
        <dbReference type="ARBA" id="ARBA00004167"/>
    </source>
</evidence>
<reference evidence="15" key="3">
    <citation type="submission" date="2025-09" db="UniProtKB">
        <authorList>
            <consortium name="Ensembl"/>
        </authorList>
    </citation>
    <scope>IDENTIFICATION</scope>
</reference>
<comment type="subcellular location">
    <subcellularLocation>
        <location evidence="12">Golgi apparatus</location>
        <location evidence="12">Golgi stack membrane</location>
        <topology evidence="12">Single-pass type II membrane protein</topology>
    </subcellularLocation>
    <subcellularLocation>
        <location evidence="1">Membrane</location>
        <topology evidence="1">Single-pass membrane protein</topology>
    </subcellularLocation>
</comment>
<dbReference type="GO" id="GO:0006672">
    <property type="term" value="P:ceramide metabolic process"/>
    <property type="evidence" value="ECO:0007669"/>
    <property type="project" value="Ensembl"/>
</dbReference>
<evidence type="ECO:0000259" key="14">
    <source>
        <dbReference type="Pfam" id="PF17039"/>
    </source>
</evidence>
<evidence type="ECO:0000256" key="12">
    <source>
        <dbReference type="RuleBase" id="RU003832"/>
    </source>
</evidence>
<keyword evidence="6 12" id="KW-0812">Transmembrane</keyword>
<dbReference type="GO" id="GO:0060353">
    <property type="term" value="P:regulation of cell adhesion molecule production"/>
    <property type="evidence" value="ECO:0007669"/>
    <property type="project" value="Ensembl"/>
</dbReference>
<dbReference type="GeneID" id="114032694"/>
<dbReference type="RefSeq" id="XP_027703887.1">
    <property type="nucleotide sequence ID" value="XM_027848086.1"/>
</dbReference>
<comment type="catalytic activity">
    <reaction evidence="11">
        <text>an N-acetyl-alpha-neuraminyl-(2-&gt;3)-beta-D-galactosyl-(1-&gt;4)-N-acetyl-beta-D-glucosaminyl derivative + GDP-beta-L-fucose = an alpha-Neu5Ac-(2-&gt;3)-beta-D-Gal-(1-&gt;4)-[alpha-L-Fuc-(1-&gt;3)]-beta-D-GlcNAc derivative + GDP + H(+)</text>
        <dbReference type="Rhea" id="RHEA:56076"/>
        <dbReference type="ChEBI" id="CHEBI:15378"/>
        <dbReference type="ChEBI" id="CHEBI:57273"/>
        <dbReference type="ChEBI" id="CHEBI:58189"/>
        <dbReference type="ChEBI" id="CHEBI:136545"/>
        <dbReference type="ChEBI" id="CHEBI:139509"/>
    </reaction>
    <physiologicalReaction direction="left-to-right" evidence="11">
        <dbReference type="Rhea" id="RHEA:56077"/>
    </physiologicalReaction>
</comment>
<evidence type="ECO:0000256" key="5">
    <source>
        <dbReference type="ARBA" id="ARBA00022679"/>
    </source>
</evidence>
<feature type="domain" description="Fucosyltransferase C-terminal" evidence="13">
    <location>
        <begin position="171"/>
        <end position="343"/>
    </location>
</feature>
<dbReference type="GO" id="GO:0002361">
    <property type="term" value="P:CD4-positive, CD25-positive, alpha-beta regulatory T cell differentiation"/>
    <property type="evidence" value="ECO:0007669"/>
    <property type="project" value="Ensembl"/>
</dbReference>
<dbReference type="InterPro" id="IPR001503">
    <property type="entry name" value="Glyco_trans_10"/>
</dbReference>
<dbReference type="GO" id="GO:0072678">
    <property type="term" value="P:T cell migration"/>
    <property type="evidence" value="ECO:0007669"/>
    <property type="project" value="Ensembl"/>
</dbReference>
<organism evidence="15 16">
    <name type="scientific">Vombatus ursinus</name>
    <name type="common">Common wombat</name>
    <dbReference type="NCBI Taxonomy" id="29139"/>
    <lineage>
        <taxon>Eukaryota</taxon>
        <taxon>Metazoa</taxon>
        <taxon>Chordata</taxon>
        <taxon>Craniata</taxon>
        <taxon>Vertebrata</taxon>
        <taxon>Euteleostomi</taxon>
        <taxon>Mammalia</taxon>
        <taxon>Metatheria</taxon>
        <taxon>Diprotodontia</taxon>
        <taxon>Vombatidae</taxon>
        <taxon>Vombatus</taxon>
    </lineage>
</organism>
<dbReference type="OMA" id="PGQPWVW"/>
<dbReference type="Gene3D" id="3.40.50.11660">
    <property type="entry name" value="Glycosyl transferase family 10, C-terminal domain"/>
    <property type="match status" value="1"/>
</dbReference>
<dbReference type="PANTHER" id="PTHR11929">
    <property type="entry name" value="ALPHA- 1,3 -FUCOSYLTRANSFERASE"/>
    <property type="match status" value="1"/>
</dbReference>
<dbReference type="GO" id="GO:0097022">
    <property type="term" value="P:lymphocyte migration into lymph node"/>
    <property type="evidence" value="ECO:0007669"/>
    <property type="project" value="Ensembl"/>
</dbReference>
<keyword evidence="5 12" id="KW-0808">Transferase</keyword>
<reference evidence="15" key="2">
    <citation type="submission" date="2025-08" db="UniProtKB">
        <authorList>
            <consortium name="Ensembl"/>
        </authorList>
    </citation>
    <scope>IDENTIFICATION</scope>
</reference>
<dbReference type="SUPFAM" id="SSF53756">
    <property type="entry name" value="UDP-Glycosyltransferase/glycogen phosphorylase"/>
    <property type="match status" value="1"/>
</dbReference>
<evidence type="ECO:0000256" key="3">
    <source>
        <dbReference type="ARBA" id="ARBA00008919"/>
    </source>
</evidence>
<evidence type="ECO:0000259" key="13">
    <source>
        <dbReference type="Pfam" id="PF00852"/>
    </source>
</evidence>
<dbReference type="Ensembl" id="ENSVURT00010009136.1">
    <property type="protein sequence ID" value="ENSVURP00010008056.1"/>
    <property type="gene ID" value="ENSVURG00010006238.1"/>
</dbReference>
<evidence type="ECO:0000256" key="8">
    <source>
        <dbReference type="ARBA" id="ARBA00022989"/>
    </source>
</evidence>
<keyword evidence="16" id="KW-1185">Reference proteome</keyword>
<accession>A0A4X2KD76</accession>
<comment type="similarity">
    <text evidence="3 12">Belongs to the glycosyltransferase 10 family.</text>
</comment>
<proteinExistence type="inferred from homology"/>
<keyword evidence="10" id="KW-0325">Glycoprotein</keyword>
<dbReference type="GO" id="GO:0032580">
    <property type="term" value="C:Golgi cisterna membrane"/>
    <property type="evidence" value="ECO:0007669"/>
    <property type="project" value="UniProtKB-SubCell"/>
</dbReference>
<dbReference type="GO" id="GO:0017083">
    <property type="term" value="F:4-galactosyl-N-acetylglucosaminide 3-alpha-L-fucosyltransferase activity"/>
    <property type="evidence" value="ECO:0007669"/>
    <property type="project" value="Ensembl"/>
</dbReference>
<keyword evidence="7" id="KW-0735">Signal-anchor</keyword>
<keyword evidence="9" id="KW-0472">Membrane</keyword>
<dbReference type="GeneTree" id="ENSGT00940000161618"/>